<accession>A0A2M7TUP4</accession>
<evidence type="ECO:0000256" key="1">
    <source>
        <dbReference type="SAM" id="Phobius"/>
    </source>
</evidence>
<keyword evidence="1" id="KW-0812">Transmembrane</keyword>
<feature type="transmembrane region" description="Helical" evidence="1">
    <location>
        <begin position="12"/>
        <end position="28"/>
    </location>
</feature>
<dbReference type="EMBL" id="PFNX01000003">
    <property type="protein sequence ID" value="PIZ61528.1"/>
    <property type="molecule type" value="Genomic_DNA"/>
</dbReference>
<reference evidence="3" key="1">
    <citation type="submission" date="2017-09" db="EMBL/GenBank/DDBJ databases">
        <title>Depth-based differentiation of microbial function through sediment-hosted aquifers and enrichment of novel symbionts in the deep terrestrial subsurface.</title>
        <authorList>
            <person name="Probst A.J."/>
            <person name="Ladd B."/>
            <person name="Jarett J.K."/>
            <person name="Geller-Mcgrath D.E."/>
            <person name="Sieber C.M.K."/>
            <person name="Emerson J.B."/>
            <person name="Anantharaman K."/>
            <person name="Thomas B.C."/>
            <person name="Malmstrom R."/>
            <person name="Stieglmeier M."/>
            <person name="Klingl A."/>
            <person name="Woyke T."/>
            <person name="Ryan C.M."/>
            <person name="Banfield J.F."/>
        </authorList>
    </citation>
    <scope>NUCLEOTIDE SEQUENCE [LARGE SCALE GENOMIC DNA]</scope>
</reference>
<sequence length="186" mass="20835">MIHSRLHSHRSRNTFLLLLGLFFTYLLYRSSFFPSLVSSLTRFGYLGGLLGGFLFSSTLTALIGLLLMLSLAPYLNLFGLVSAAALGAVIGDIIIFYLIRNKIDHDSSFTPQLFTRYHLTKLFHSRYFSWTLPVVGALIIMSPLPDELGISLFSVSHAPIEEFAFVSLMSRTFIIFLVIFAVSLIT</sequence>
<proteinExistence type="predicted"/>
<gene>
    <name evidence="2" type="ORF">COY20_00095</name>
</gene>
<dbReference type="Proteomes" id="UP000229336">
    <property type="component" value="Unassembled WGS sequence"/>
</dbReference>
<dbReference type="AlphaFoldDB" id="A0A2M7TUP4"/>
<keyword evidence="1" id="KW-1133">Transmembrane helix</keyword>
<protein>
    <recommendedName>
        <fullName evidence="4">TVP38/TMEM64 family membrane protein</fullName>
    </recommendedName>
</protein>
<name>A0A2M7TUP4_9BACT</name>
<evidence type="ECO:0008006" key="4">
    <source>
        <dbReference type="Google" id="ProtNLM"/>
    </source>
</evidence>
<feature type="transmembrane region" description="Helical" evidence="1">
    <location>
        <begin position="49"/>
        <end position="71"/>
    </location>
</feature>
<keyword evidence="1" id="KW-0472">Membrane</keyword>
<evidence type="ECO:0000313" key="2">
    <source>
        <dbReference type="EMBL" id="PIZ61528.1"/>
    </source>
</evidence>
<feature type="transmembrane region" description="Helical" evidence="1">
    <location>
        <begin position="164"/>
        <end position="185"/>
    </location>
</feature>
<comment type="caution">
    <text evidence="2">The sequence shown here is derived from an EMBL/GenBank/DDBJ whole genome shotgun (WGS) entry which is preliminary data.</text>
</comment>
<feature type="transmembrane region" description="Helical" evidence="1">
    <location>
        <begin position="77"/>
        <end position="99"/>
    </location>
</feature>
<organism evidence="2 3">
    <name type="scientific">Candidatus Shapirobacteria bacterium CG_4_10_14_0_2_um_filter_40_12</name>
    <dbReference type="NCBI Taxonomy" id="1974871"/>
    <lineage>
        <taxon>Bacteria</taxon>
        <taxon>Candidatus Shapironibacteriota</taxon>
    </lineage>
</organism>
<feature type="transmembrane region" description="Helical" evidence="1">
    <location>
        <begin position="127"/>
        <end position="144"/>
    </location>
</feature>
<evidence type="ECO:0000313" key="3">
    <source>
        <dbReference type="Proteomes" id="UP000229336"/>
    </source>
</evidence>